<protein>
    <submittedName>
        <fullName evidence="1">Uncharacterized protein</fullName>
    </submittedName>
</protein>
<accession>A0AAV4P0P3</accession>
<proteinExistence type="predicted"/>
<evidence type="ECO:0000313" key="2">
    <source>
        <dbReference type="Proteomes" id="UP001054945"/>
    </source>
</evidence>
<keyword evidence="2" id="KW-1185">Reference proteome</keyword>
<reference evidence="1 2" key="1">
    <citation type="submission" date="2021-06" db="EMBL/GenBank/DDBJ databases">
        <title>Caerostris extrusa draft genome.</title>
        <authorList>
            <person name="Kono N."/>
            <person name="Arakawa K."/>
        </authorList>
    </citation>
    <scope>NUCLEOTIDE SEQUENCE [LARGE SCALE GENOMIC DNA]</scope>
</reference>
<name>A0AAV4P0P3_CAEEX</name>
<dbReference type="Proteomes" id="UP001054945">
    <property type="component" value="Unassembled WGS sequence"/>
</dbReference>
<comment type="caution">
    <text evidence="1">The sequence shown here is derived from an EMBL/GenBank/DDBJ whole genome shotgun (WGS) entry which is preliminary data.</text>
</comment>
<organism evidence="1 2">
    <name type="scientific">Caerostris extrusa</name>
    <name type="common">Bark spider</name>
    <name type="synonym">Caerostris bankana</name>
    <dbReference type="NCBI Taxonomy" id="172846"/>
    <lineage>
        <taxon>Eukaryota</taxon>
        <taxon>Metazoa</taxon>
        <taxon>Ecdysozoa</taxon>
        <taxon>Arthropoda</taxon>
        <taxon>Chelicerata</taxon>
        <taxon>Arachnida</taxon>
        <taxon>Araneae</taxon>
        <taxon>Araneomorphae</taxon>
        <taxon>Entelegynae</taxon>
        <taxon>Araneoidea</taxon>
        <taxon>Araneidae</taxon>
        <taxon>Caerostris</taxon>
    </lineage>
</organism>
<evidence type="ECO:0000313" key="1">
    <source>
        <dbReference type="EMBL" id="GIX90586.1"/>
    </source>
</evidence>
<dbReference type="EMBL" id="BPLR01003952">
    <property type="protein sequence ID" value="GIX90586.1"/>
    <property type="molecule type" value="Genomic_DNA"/>
</dbReference>
<dbReference type="AlphaFoldDB" id="A0AAV4P0P3"/>
<gene>
    <name evidence="1" type="ORF">CEXT_151971</name>
</gene>
<sequence>MFTKVLGSRRSIFTFYIVLGQTSAGANKREGRRVNVTFSKLCLFQESPPFFWNCHFTIMLSDLQLDHNYLSMSDLDPPVFMSPALLIFQVVRRPFSDNWLDSNGCYLDQNRPCAVCAIPLIEDILDTSAK</sequence>